<gene>
    <name evidence="11 12" type="primary">thiM</name>
    <name evidence="12" type="ORF">acsn021_06860</name>
</gene>
<dbReference type="RefSeq" id="WP_184095834.1">
    <property type="nucleotide sequence ID" value="NZ_AP023367.1"/>
</dbReference>
<dbReference type="EC" id="2.7.1.50" evidence="11"/>
<evidence type="ECO:0000313" key="12">
    <source>
        <dbReference type="EMBL" id="BCJ93117.1"/>
    </source>
</evidence>
<feature type="binding site" evidence="11">
    <location>
        <position position="171"/>
    </location>
    <ligand>
        <name>ATP</name>
        <dbReference type="ChEBI" id="CHEBI:30616"/>
    </ligand>
</feature>
<dbReference type="Gene3D" id="3.40.1190.20">
    <property type="match status" value="1"/>
</dbReference>
<protein>
    <recommendedName>
        <fullName evidence="11">Hydroxyethylthiazole kinase</fullName>
        <ecNumber evidence="11">2.7.1.50</ecNumber>
    </recommendedName>
    <alternativeName>
        <fullName evidence="11">4-methyl-5-beta-hydroxyethylthiazole kinase</fullName>
        <shortName evidence="11">TH kinase</shortName>
        <shortName evidence="11">Thz kinase</shortName>
    </alternativeName>
</protein>
<keyword evidence="9 11" id="KW-0460">Magnesium</keyword>
<dbReference type="GO" id="GO:0000287">
    <property type="term" value="F:magnesium ion binding"/>
    <property type="evidence" value="ECO:0007669"/>
    <property type="project" value="UniProtKB-UniRule"/>
</dbReference>
<comment type="cofactor">
    <cofactor evidence="2 11">
        <name>Mg(2+)</name>
        <dbReference type="ChEBI" id="CHEBI:18420"/>
    </cofactor>
</comment>
<dbReference type="SUPFAM" id="SSF53613">
    <property type="entry name" value="Ribokinase-like"/>
    <property type="match status" value="1"/>
</dbReference>
<evidence type="ECO:0000256" key="5">
    <source>
        <dbReference type="ARBA" id="ARBA00022723"/>
    </source>
</evidence>
<keyword evidence="4 11" id="KW-0808">Transferase</keyword>
<evidence type="ECO:0000256" key="8">
    <source>
        <dbReference type="ARBA" id="ARBA00022840"/>
    </source>
</evidence>
<evidence type="ECO:0000313" key="13">
    <source>
        <dbReference type="Proteomes" id="UP000515561"/>
    </source>
</evidence>
<dbReference type="PRINTS" id="PR01099">
    <property type="entry name" value="HYETHTZKNASE"/>
</dbReference>
<evidence type="ECO:0000256" key="4">
    <source>
        <dbReference type="ARBA" id="ARBA00022679"/>
    </source>
</evidence>
<keyword evidence="7 11" id="KW-0418">Kinase</keyword>
<evidence type="ECO:0000256" key="1">
    <source>
        <dbReference type="ARBA" id="ARBA00001771"/>
    </source>
</evidence>
<evidence type="ECO:0000256" key="10">
    <source>
        <dbReference type="ARBA" id="ARBA00022977"/>
    </source>
</evidence>
<dbReference type="InterPro" id="IPR000417">
    <property type="entry name" value="Hyethyz_kinase"/>
</dbReference>
<reference evidence="12 13" key="1">
    <citation type="journal article" date="2016" name="Int. J. Syst. Evol. Microbiol.">
        <title>Descriptions of Anaerotaenia torta gen. nov., sp. nov. and Anaerocolumna cellulosilytica gen. nov., sp. nov. isolated from a methanogenic reactor of cattle waste.</title>
        <authorList>
            <person name="Uek A."/>
            <person name="Ohtaki Y."/>
            <person name="Kaku N."/>
            <person name="Ueki K."/>
        </authorList>
    </citation>
    <scope>NUCLEOTIDE SEQUENCE [LARGE SCALE GENOMIC DNA]</scope>
    <source>
        <strain evidence="12 13">SN021</strain>
    </source>
</reference>
<sequence length="272" mass="28560">MNEFIKDLSLLITKVRETSPLIHSITNNVTINDCANIILAIGASPIMADDENEMEDIVRLSSALVLNLGTLNNNTIRAMVRAGKAANTLGIPIVLDPVGAGASTLRNSTVDSLFSQLNIDILRGNLSEISYCAGLQVSTKGVDTSPSDYDKDGIAVAQTVAKKYQCVTVITGAQDVISDGKRTVTIDNGNPMMSRVTGTGCMATALTGAFAGISNTMFSAAVVSIAVMGIAGETAYEMAGNKGTASFRTALIDSVSCMEASTFIKKVRIHEK</sequence>
<dbReference type="CDD" id="cd01170">
    <property type="entry name" value="THZ_kinase"/>
    <property type="match status" value="1"/>
</dbReference>
<dbReference type="GO" id="GO:0004417">
    <property type="term" value="F:hydroxyethylthiazole kinase activity"/>
    <property type="evidence" value="ECO:0007669"/>
    <property type="project" value="UniProtKB-UniRule"/>
</dbReference>
<evidence type="ECO:0000256" key="2">
    <source>
        <dbReference type="ARBA" id="ARBA00001946"/>
    </source>
</evidence>
<dbReference type="GO" id="GO:0005524">
    <property type="term" value="F:ATP binding"/>
    <property type="evidence" value="ECO:0007669"/>
    <property type="project" value="UniProtKB-UniRule"/>
</dbReference>
<keyword evidence="6 11" id="KW-0547">Nucleotide-binding</keyword>
<evidence type="ECO:0000256" key="9">
    <source>
        <dbReference type="ARBA" id="ARBA00022842"/>
    </source>
</evidence>
<keyword evidence="5 11" id="KW-0479">Metal-binding</keyword>
<keyword evidence="13" id="KW-1185">Reference proteome</keyword>
<accession>A0A6S6QZ27</accession>
<dbReference type="AlphaFoldDB" id="A0A6S6QZ27"/>
<evidence type="ECO:0000256" key="6">
    <source>
        <dbReference type="ARBA" id="ARBA00022741"/>
    </source>
</evidence>
<keyword evidence="10 11" id="KW-0784">Thiamine biosynthesis</keyword>
<comment type="pathway">
    <text evidence="3 11">Cofactor biosynthesis; thiamine diphosphate biosynthesis; 4-methyl-5-(2-phosphoethyl)-thiazole from 5-(2-hydroxyethyl)-4-methylthiazole: step 1/1.</text>
</comment>
<dbReference type="GO" id="GO:0009229">
    <property type="term" value="P:thiamine diphosphate biosynthetic process"/>
    <property type="evidence" value="ECO:0007669"/>
    <property type="project" value="UniProtKB-UniRule"/>
</dbReference>
<dbReference type="HAMAP" id="MF_00228">
    <property type="entry name" value="Thz_kinase"/>
    <property type="match status" value="1"/>
</dbReference>
<dbReference type="NCBIfam" id="TIGR00694">
    <property type="entry name" value="thiM"/>
    <property type="match status" value="1"/>
</dbReference>
<dbReference type="NCBIfam" id="NF006830">
    <property type="entry name" value="PRK09355.1"/>
    <property type="match status" value="1"/>
</dbReference>
<dbReference type="EMBL" id="AP023367">
    <property type="protein sequence ID" value="BCJ93117.1"/>
    <property type="molecule type" value="Genomic_DNA"/>
</dbReference>
<dbReference type="InterPro" id="IPR029056">
    <property type="entry name" value="Ribokinase-like"/>
</dbReference>
<dbReference type="PIRSF" id="PIRSF000513">
    <property type="entry name" value="Thz_kinase"/>
    <property type="match status" value="1"/>
</dbReference>
<proteinExistence type="inferred from homology"/>
<dbReference type="UniPathway" id="UPA00060">
    <property type="reaction ID" value="UER00139"/>
</dbReference>
<dbReference type="KEGG" id="acel:acsn021_06860"/>
<name>A0A6S6QZ27_9FIRM</name>
<organism evidence="12 13">
    <name type="scientific">Anaerocolumna cellulosilytica</name>
    <dbReference type="NCBI Taxonomy" id="433286"/>
    <lineage>
        <taxon>Bacteria</taxon>
        <taxon>Bacillati</taxon>
        <taxon>Bacillota</taxon>
        <taxon>Clostridia</taxon>
        <taxon>Lachnospirales</taxon>
        <taxon>Lachnospiraceae</taxon>
        <taxon>Anaerocolumna</taxon>
    </lineage>
</organism>
<evidence type="ECO:0000256" key="11">
    <source>
        <dbReference type="HAMAP-Rule" id="MF_00228"/>
    </source>
</evidence>
<feature type="binding site" evidence="11">
    <location>
        <position position="47"/>
    </location>
    <ligand>
        <name>substrate</name>
    </ligand>
</feature>
<dbReference type="GO" id="GO:0009228">
    <property type="term" value="P:thiamine biosynthetic process"/>
    <property type="evidence" value="ECO:0007669"/>
    <property type="project" value="UniProtKB-KW"/>
</dbReference>
<comment type="similarity">
    <text evidence="11">Belongs to the Thz kinase family.</text>
</comment>
<comment type="function">
    <text evidence="11">Catalyzes the phosphorylation of the hydroxyl group of 4-methyl-5-beta-hydroxyethylthiazole (THZ).</text>
</comment>
<dbReference type="Proteomes" id="UP000515561">
    <property type="component" value="Chromosome"/>
</dbReference>
<comment type="catalytic activity">
    <reaction evidence="1 11">
        <text>5-(2-hydroxyethyl)-4-methylthiazole + ATP = 4-methyl-5-(2-phosphooxyethyl)-thiazole + ADP + H(+)</text>
        <dbReference type="Rhea" id="RHEA:24212"/>
        <dbReference type="ChEBI" id="CHEBI:15378"/>
        <dbReference type="ChEBI" id="CHEBI:17957"/>
        <dbReference type="ChEBI" id="CHEBI:30616"/>
        <dbReference type="ChEBI" id="CHEBI:58296"/>
        <dbReference type="ChEBI" id="CHEBI:456216"/>
        <dbReference type="EC" id="2.7.1.50"/>
    </reaction>
</comment>
<evidence type="ECO:0000256" key="7">
    <source>
        <dbReference type="ARBA" id="ARBA00022777"/>
    </source>
</evidence>
<feature type="binding site" evidence="11">
    <location>
        <position position="123"/>
    </location>
    <ligand>
        <name>ATP</name>
        <dbReference type="ChEBI" id="CHEBI:30616"/>
    </ligand>
</feature>
<keyword evidence="8 11" id="KW-0067">ATP-binding</keyword>
<evidence type="ECO:0000256" key="3">
    <source>
        <dbReference type="ARBA" id="ARBA00004868"/>
    </source>
</evidence>
<feature type="binding site" evidence="11">
    <location>
        <position position="198"/>
    </location>
    <ligand>
        <name>substrate</name>
    </ligand>
</feature>
<dbReference type="Pfam" id="PF02110">
    <property type="entry name" value="HK"/>
    <property type="match status" value="1"/>
</dbReference>